<name>A0ABW2RHY3_9BACL</name>
<accession>A0ABW2RHY3</accession>
<dbReference type="InterPro" id="IPR051052">
    <property type="entry name" value="Diverse_substrate_MTase"/>
</dbReference>
<comment type="caution">
    <text evidence="5">The sequence shown here is derived from an EMBL/GenBank/DDBJ whole genome shotgun (WGS) entry which is preliminary data.</text>
</comment>
<protein>
    <submittedName>
        <fullName evidence="5">Class I SAM-dependent methyltransferase</fullName>
        <ecNumber evidence="5">2.1.1.-</ecNumber>
    </submittedName>
</protein>
<dbReference type="GO" id="GO:0032259">
    <property type="term" value="P:methylation"/>
    <property type="evidence" value="ECO:0007669"/>
    <property type="project" value="UniProtKB-KW"/>
</dbReference>
<dbReference type="RefSeq" id="WP_379863824.1">
    <property type="nucleotide sequence ID" value="NZ_JBHTBW010000014.1"/>
</dbReference>
<evidence type="ECO:0000256" key="2">
    <source>
        <dbReference type="ARBA" id="ARBA00022603"/>
    </source>
</evidence>
<keyword evidence="6" id="KW-1185">Reference proteome</keyword>
<sequence>MSHSVDFGSVAKDYAKWRNDFPLGVFDQLRALGVRLADQRVVDLGCGSGVLSRELAKQGAMVTGIDPSPELLAEARIIDGDRIDYRCATAEGTNLPSACADVVTVLRAWHWFDRPQALAEVRRLLKNKGKLIVMDTIMDLTVPVCQKTLAIAAKYLGSEALKPPGSRAETRERIIHFPLNWHHEWQEAAFACTAAWEHPYSVTFTHEAWSGRVRTLSWYTKLSAEARKAFQRDLEQMLEREFAETIIRVPHLCTVVVLRKESDIK</sequence>
<gene>
    <name evidence="5" type="ORF">ACFQNG_05215</name>
</gene>
<comment type="similarity">
    <text evidence="1">Belongs to the methyltransferase superfamily.</text>
</comment>
<keyword evidence="3 5" id="KW-0808">Transferase</keyword>
<dbReference type="PANTHER" id="PTHR44942:SF4">
    <property type="entry name" value="METHYLTRANSFERASE TYPE 11 DOMAIN-CONTAINING PROTEIN"/>
    <property type="match status" value="1"/>
</dbReference>
<organism evidence="5 6">
    <name type="scientific">Laceyella putida</name>
    <dbReference type="NCBI Taxonomy" id="110101"/>
    <lineage>
        <taxon>Bacteria</taxon>
        <taxon>Bacillati</taxon>
        <taxon>Bacillota</taxon>
        <taxon>Bacilli</taxon>
        <taxon>Bacillales</taxon>
        <taxon>Thermoactinomycetaceae</taxon>
        <taxon>Laceyella</taxon>
    </lineage>
</organism>
<dbReference type="InterPro" id="IPR029063">
    <property type="entry name" value="SAM-dependent_MTases_sf"/>
</dbReference>
<dbReference type="EC" id="2.1.1.-" evidence="5"/>
<proteinExistence type="inferred from homology"/>
<dbReference type="CDD" id="cd02440">
    <property type="entry name" value="AdoMet_MTases"/>
    <property type="match status" value="1"/>
</dbReference>
<dbReference type="Gene3D" id="3.40.50.150">
    <property type="entry name" value="Vaccinia Virus protein VP39"/>
    <property type="match status" value="1"/>
</dbReference>
<evidence type="ECO:0000313" key="6">
    <source>
        <dbReference type="Proteomes" id="UP001596500"/>
    </source>
</evidence>
<dbReference type="PANTHER" id="PTHR44942">
    <property type="entry name" value="METHYLTRANSF_11 DOMAIN-CONTAINING PROTEIN"/>
    <property type="match status" value="1"/>
</dbReference>
<dbReference type="Proteomes" id="UP001596500">
    <property type="component" value="Unassembled WGS sequence"/>
</dbReference>
<evidence type="ECO:0000313" key="5">
    <source>
        <dbReference type="EMBL" id="MFC7440543.1"/>
    </source>
</evidence>
<reference evidence="6" key="1">
    <citation type="journal article" date="2019" name="Int. J. Syst. Evol. Microbiol.">
        <title>The Global Catalogue of Microorganisms (GCM) 10K type strain sequencing project: providing services to taxonomists for standard genome sequencing and annotation.</title>
        <authorList>
            <consortium name="The Broad Institute Genomics Platform"/>
            <consortium name="The Broad Institute Genome Sequencing Center for Infectious Disease"/>
            <person name="Wu L."/>
            <person name="Ma J."/>
        </authorList>
    </citation>
    <scope>NUCLEOTIDE SEQUENCE [LARGE SCALE GENOMIC DNA]</scope>
    <source>
        <strain evidence="6">CGMCC 1.12942</strain>
    </source>
</reference>
<dbReference type="EMBL" id="JBHTBW010000014">
    <property type="protein sequence ID" value="MFC7440543.1"/>
    <property type="molecule type" value="Genomic_DNA"/>
</dbReference>
<keyword evidence="2 5" id="KW-0489">Methyltransferase</keyword>
<evidence type="ECO:0000259" key="4">
    <source>
        <dbReference type="Pfam" id="PF08241"/>
    </source>
</evidence>
<feature type="domain" description="Methyltransferase type 11" evidence="4">
    <location>
        <begin position="42"/>
        <end position="133"/>
    </location>
</feature>
<dbReference type="SUPFAM" id="SSF53335">
    <property type="entry name" value="S-adenosyl-L-methionine-dependent methyltransferases"/>
    <property type="match status" value="1"/>
</dbReference>
<evidence type="ECO:0000256" key="1">
    <source>
        <dbReference type="ARBA" id="ARBA00008361"/>
    </source>
</evidence>
<dbReference type="Pfam" id="PF08241">
    <property type="entry name" value="Methyltransf_11"/>
    <property type="match status" value="1"/>
</dbReference>
<dbReference type="GO" id="GO:0008168">
    <property type="term" value="F:methyltransferase activity"/>
    <property type="evidence" value="ECO:0007669"/>
    <property type="project" value="UniProtKB-KW"/>
</dbReference>
<dbReference type="InterPro" id="IPR013216">
    <property type="entry name" value="Methyltransf_11"/>
</dbReference>
<evidence type="ECO:0000256" key="3">
    <source>
        <dbReference type="ARBA" id="ARBA00022679"/>
    </source>
</evidence>